<sequence length="58" mass="6122">MATKTLLLNIVTMSIRCLIGDHQVHPESTAITASAASKLHTPTLLSLKRKGSLSNGGH</sequence>
<gene>
    <name evidence="1" type="ORF">TIFTF001_009581</name>
</gene>
<comment type="caution">
    <text evidence="1">The sequence shown here is derived from an EMBL/GenBank/DDBJ whole genome shotgun (WGS) entry which is preliminary data.</text>
</comment>
<evidence type="ECO:0000313" key="2">
    <source>
        <dbReference type="Proteomes" id="UP001187192"/>
    </source>
</evidence>
<dbReference type="Proteomes" id="UP001187192">
    <property type="component" value="Unassembled WGS sequence"/>
</dbReference>
<proteinExistence type="predicted"/>
<evidence type="ECO:0000313" key="1">
    <source>
        <dbReference type="EMBL" id="GMN40343.1"/>
    </source>
</evidence>
<dbReference type="AlphaFoldDB" id="A0AA88CZ31"/>
<dbReference type="Gramene" id="FCD_00015224-RA">
    <property type="protein sequence ID" value="FCD_00015224-RA:cds"/>
    <property type="gene ID" value="FCD_00015224"/>
</dbReference>
<keyword evidence="2" id="KW-1185">Reference proteome</keyword>
<dbReference type="EMBL" id="BTGU01000011">
    <property type="protein sequence ID" value="GMN40343.1"/>
    <property type="molecule type" value="Genomic_DNA"/>
</dbReference>
<accession>A0AA88CZ31</accession>
<organism evidence="1 2">
    <name type="scientific">Ficus carica</name>
    <name type="common">Common fig</name>
    <dbReference type="NCBI Taxonomy" id="3494"/>
    <lineage>
        <taxon>Eukaryota</taxon>
        <taxon>Viridiplantae</taxon>
        <taxon>Streptophyta</taxon>
        <taxon>Embryophyta</taxon>
        <taxon>Tracheophyta</taxon>
        <taxon>Spermatophyta</taxon>
        <taxon>Magnoliopsida</taxon>
        <taxon>eudicotyledons</taxon>
        <taxon>Gunneridae</taxon>
        <taxon>Pentapetalae</taxon>
        <taxon>rosids</taxon>
        <taxon>fabids</taxon>
        <taxon>Rosales</taxon>
        <taxon>Moraceae</taxon>
        <taxon>Ficeae</taxon>
        <taxon>Ficus</taxon>
    </lineage>
</organism>
<protein>
    <submittedName>
        <fullName evidence="1">Uncharacterized protein</fullName>
    </submittedName>
</protein>
<reference evidence="1" key="1">
    <citation type="submission" date="2023-07" db="EMBL/GenBank/DDBJ databases">
        <title>draft genome sequence of fig (Ficus carica).</title>
        <authorList>
            <person name="Takahashi T."/>
            <person name="Nishimura K."/>
        </authorList>
    </citation>
    <scope>NUCLEOTIDE SEQUENCE</scope>
</reference>
<name>A0AA88CZ31_FICCA</name>